<dbReference type="Proteomes" id="UP000245880">
    <property type="component" value="Unassembled WGS sequence"/>
</dbReference>
<protein>
    <submittedName>
        <fullName evidence="1">Uncharacterized protein</fullName>
    </submittedName>
</protein>
<reference evidence="1 2" key="1">
    <citation type="submission" date="2018-03" db="EMBL/GenBank/DDBJ databases">
        <title>Genomic Encyclopedia of Archaeal and Bacterial Type Strains, Phase II (KMG-II): from individual species to whole genera.</title>
        <authorList>
            <person name="Goeker M."/>
        </authorList>
    </citation>
    <scope>NUCLEOTIDE SEQUENCE [LARGE SCALE GENOMIC DNA]</scope>
    <source>
        <strain evidence="1 2">DSM 100346</strain>
    </source>
</reference>
<dbReference type="OrthoDB" id="9801077at2"/>
<gene>
    <name evidence="1" type="ORF">CLV98_10363</name>
</gene>
<sequence>MKFIPKLPLQTFPIGLWSGKAPILVRAGTEPGRVTVQAEVNGMMSNVLELYTMAPKTDKLDGALPIRDLARIRVDIGGEGQLPQFDWVSWVANDEGASEKQFDTFGGFKAKIAPASAHGILRSLGEMNVKGKYGYAFGEGVAAIDDQGLVLELTGVPTGQYKFTSFHHAPQPNTNDMDPNREKLKSLKLPSWAYAKDLEVHFTDANRNIQVHQIRVTDGGTIEGPWPGMSKIMIYSDGHSPISIRFVAPDKKAIWFNAFEIQAWD</sequence>
<dbReference type="AlphaFoldDB" id="A0A316AMM7"/>
<name>A0A316AMM7_9BACT</name>
<dbReference type="EMBL" id="QGDT01000003">
    <property type="protein sequence ID" value="PWJ58698.1"/>
    <property type="molecule type" value="Genomic_DNA"/>
</dbReference>
<organism evidence="1 2">
    <name type="scientific">Dyadobacter jejuensis</name>
    <dbReference type="NCBI Taxonomy" id="1082580"/>
    <lineage>
        <taxon>Bacteria</taxon>
        <taxon>Pseudomonadati</taxon>
        <taxon>Bacteroidota</taxon>
        <taxon>Cytophagia</taxon>
        <taxon>Cytophagales</taxon>
        <taxon>Spirosomataceae</taxon>
        <taxon>Dyadobacter</taxon>
    </lineage>
</organism>
<evidence type="ECO:0000313" key="2">
    <source>
        <dbReference type="Proteomes" id="UP000245880"/>
    </source>
</evidence>
<keyword evidence="2" id="KW-1185">Reference proteome</keyword>
<dbReference type="RefSeq" id="WP_109673640.1">
    <property type="nucleotide sequence ID" value="NZ_QGDT01000003.1"/>
</dbReference>
<accession>A0A316AMM7</accession>
<comment type="caution">
    <text evidence="1">The sequence shown here is derived from an EMBL/GenBank/DDBJ whole genome shotgun (WGS) entry which is preliminary data.</text>
</comment>
<proteinExistence type="predicted"/>
<evidence type="ECO:0000313" key="1">
    <source>
        <dbReference type="EMBL" id="PWJ58698.1"/>
    </source>
</evidence>